<evidence type="ECO:0000313" key="2">
    <source>
        <dbReference type="Proteomes" id="UP000823775"/>
    </source>
</evidence>
<sequence length="56" mass="6818">MKGCNDLWYVMKGSYKPRYEKFRIMKERGPVTMSYRATRATKKWSVLSNRRLKNQK</sequence>
<keyword evidence="2" id="KW-1185">Reference proteome</keyword>
<protein>
    <submittedName>
        <fullName evidence="1">Uncharacterized protein</fullName>
    </submittedName>
</protein>
<organism evidence="1 2">
    <name type="scientific">Datura stramonium</name>
    <name type="common">Jimsonweed</name>
    <name type="synonym">Common thornapple</name>
    <dbReference type="NCBI Taxonomy" id="4076"/>
    <lineage>
        <taxon>Eukaryota</taxon>
        <taxon>Viridiplantae</taxon>
        <taxon>Streptophyta</taxon>
        <taxon>Embryophyta</taxon>
        <taxon>Tracheophyta</taxon>
        <taxon>Spermatophyta</taxon>
        <taxon>Magnoliopsida</taxon>
        <taxon>eudicotyledons</taxon>
        <taxon>Gunneridae</taxon>
        <taxon>Pentapetalae</taxon>
        <taxon>asterids</taxon>
        <taxon>lamiids</taxon>
        <taxon>Solanales</taxon>
        <taxon>Solanaceae</taxon>
        <taxon>Solanoideae</taxon>
        <taxon>Datureae</taxon>
        <taxon>Datura</taxon>
    </lineage>
</organism>
<proteinExistence type="predicted"/>
<accession>A0ABS8T6K9</accession>
<feature type="non-terminal residue" evidence="1">
    <location>
        <position position="56"/>
    </location>
</feature>
<evidence type="ECO:0000313" key="1">
    <source>
        <dbReference type="EMBL" id="MCD7467030.1"/>
    </source>
</evidence>
<comment type="caution">
    <text evidence="1">The sequence shown here is derived from an EMBL/GenBank/DDBJ whole genome shotgun (WGS) entry which is preliminary data.</text>
</comment>
<reference evidence="1 2" key="1">
    <citation type="journal article" date="2021" name="BMC Genomics">
        <title>Datura genome reveals duplications of psychoactive alkaloid biosynthetic genes and high mutation rate following tissue culture.</title>
        <authorList>
            <person name="Rajewski A."/>
            <person name="Carter-House D."/>
            <person name="Stajich J."/>
            <person name="Litt A."/>
        </authorList>
    </citation>
    <scope>NUCLEOTIDE SEQUENCE [LARGE SCALE GENOMIC DNA]</scope>
    <source>
        <strain evidence="1">AR-01</strain>
    </source>
</reference>
<dbReference type="EMBL" id="JACEIK010001191">
    <property type="protein sequence ID" value="MCD7467030.1"/>
    <property type="molecule type" value="Genomic_DNA"/>
</dbReference>
<dbReference type="Proteomes" id="UP000823775">
    <property type="component" value="Unassembled WGS sequence"/>
</dbReference>
<gene>
    <name evidence="1" type="ORF">HAX54_004202</name>
</gene>
<name>A0ABS8T6K9_DATST</name>